<feature type="region of interest" description="Disordered" evidence="1">
    <location>
        <begin position="69"/>
        <end position="106"/>
    </location>
</feature>
<dbReference type="EMBL" id="AZHA01000014">
    <property type="protein sequence ID" value="OAA42436.1"/>
    <property type="molecule type" value="Genomic_DNA"/>
</dbReference>
<feature type="compositionally biased region" description="Low complexity" evidence="1">
    <location>
        <begin position="83"/>
        <end position="93"/>
    </location>
</feature>
<organism evidence="2 3">
    <name type="scientific">Beauveria brongniartii RCEF 3172</name>
    <dbReference type="NCBI Taxonomy" id="1081107"/>
    <lineage>
        <taxon>Eukaryota</taxon>
        <taxon>Fungi</taxon>
        <taxon>Dikarya</taxon>
        <taxon>Ascomycota</taxon>
        <taxon>Pezizomycotina</taxon>
        <taxon>Sordariomycetes</taxon>
        <taxon>Hypocreomycetidae</taxon>
        <taxon>Hypocreales</taxon>
        <taxon>Cordycipitaceae</taxon>
        <taxon>Beauveria</taxon>
        <taxon>Beauveria brongniartii</taxon>
    </lineage>
</organism>
<accession>A0A167DIA7</accession>
<evidence type="ECO:0000256" key="1">
    <source>
        <dbReference type="SAM" id="MobiDB-lite"/>
    </source>
</evidence>
<evidence type="ECO:0000313" key="2">
    <source>
        <dbReference type="EMBL" id="OAA42436.1"/>
    </source>
</evidence>
<name>A0A167DIA7_9HYPO</name>
<comment type="caution">
    <text evidence="2">The sequence shown here is derived from an EMBL/GenBank/DDBJ whole genome shotgun (WGS) entry which is preliminary data.</text>
</comment>
<dbReference type="Proteomes" id="UP000076863">
    <property type="component" value="Unassembled WGS sequence"/>
</dbReference>
<protein>
    <submittedName>
        <fullName evidence="2">RNA polymerase II accessory factor, Cdc73</fullName>
    </submittedName>
</protein>
<proteinExistence type="predicted"/>
<gene>
    <name evidence="2" type="ORF">BBO_05099</name>
</gene>
<keyword evidence="3" id="KW-1185">Reference proteome</keyword>
<dbReference type="AlphaFoldDB" id="A0A167DIA7"/>
<sequence>MTSSLLQRPWSLHAGSSGETNYFSLPMQAFSSSSPFLFMDIVMPSPADMNESLRQSMWKPLGAVGAATDAAIDAASSPPPTSPTQNTGSSPPFAIDPPRPPREGYE</sequence>
<reference evidence="2 3" key="1">
    <citation type="journal article" date="2016" name="Genome Biol. Evol.">
        <title>Divergent and convergent evolution of fungal pathogenicity.</title>
        <authorList>
            <person name="Shang Y."/>
            <person name="Xiao G."/>
            <person name="Zheng P."/>
            <person name="Cen K."/>
            <person name="Zhan S."/>
            <person name="Wang C."/>
        </authorList>
    </citation>
    <scope>NUCLEOTIDE SEQUENCE [LARGE SCALE GENOMIC DNA]</scope>
    <source>
        <strain evidence="2 3">RCEF 3172</strain>
    </source>
</reference>
<evidence type="ECO:0000313" key="3">
    <source>
        <dbReference type="Proteomes" id="UP000076863"/>
    </source>
</evidence>